<dbReference type="CDD" id="cd18578">
    <property type="entry name" value="ABC_6TM_Pgp_ABCB1_D2_like"/>
    <property type="match status" value="1"/>
</dbReference>
<dbReference type="Proteomes" id="UP000011014">
    <property type="component" value="Unassembled WGS sequence"/>
</dbReference>
<evidence type="ECO:0000256" key="11">
    <source>
        <dbReference type="ARBA" id="ARBA00023180"/>
    </source>
</evidence>
<feature type="transmembrane region" description="Helical" evidence="12">
    <location>
        <begin position="819"/>
        <end position="836"/>
    </location>
</feature>
<dbReference type="Pfam" id="PF00664">
    <property type="entry name" value="ABC_membrane"/>
    <property type="match status" value="2"/>
</dbReference>
<dbReference type="PROSITE" id="PS00211">
    <property type="entry name" value="ABC_TRANSPORTER_1"/>
    <property type="match status" value="2"/>
</dbReference>
<dbReference type="GO" id="GO:0090374">
    <property type="term" value="P:oligopeptide export from mitochondrion"/>
    <property type="evidence" value="ECO:0007669"/>
    <property type="project" value="TreeGrafter"/>
</dbReference>
<dbReference type="Pfam" id="PF00005">
    <property type="entry name" value="ABC_tran"/>
    <property type="match status" value="2"/>
</dbReference>
<feature type="transmembrane region" description="Helical" evidence="12">
    <location>
        <begin position="310"/>
        <end position="327"/>
    </location>
</feature>
<keyword evidence="5" id="KW-0677">Repeat</keyword>
<sequence>MTKKENSSKKKNNEKEPLRKVPYFKLYRFASKADWALIAFGWFTAILVGVSQPAMIVFFGNVRAQIQRDGGASISGTMMDNIWWFIGLGVVVWLAGWIQTATLMYSADRQVNVLRKWYNKLNDFYYIIKRASYFASVVRQNIGYFDTNDTGELNTRMFDDVKKIQDGIAEKVGIAIQSLAQFIAGIVIALVYGWKLGLVCVALLPVIGISGFLFFYMTTSASKEELDDYAEAGGIAEEVLGAIRTVTAFNGQNFESKRYYTPLLRAQYAGIKKSALAGFAIGFFFLAMFCVYAIAFWYGAELVIKDGYDVGTKLIVFFGAIIGGFGLSQLGQNMEYLGTAQAAAHSVFEIIDRVPEIDVYSTEGKKLQKISGEITFKDVKFTYPSRPEQEILKGVTFTAEASKTTALCGASGCGKSTCFQLIQRFYDAVDGQVLIDGHDLKTLNLSWFRENVGVVSQEPILFDGSVEENIRLGRLNVTKDEIITACKQANAYDFIQKLPSAWDTNVGEGGATLSGGQKQRIAIARALVRNPRILLLDEATSALDTESEKIVQQALEAASVGRTTLVIAHRLSTIKKADKIIGFKNGKKVEEGDNDSLLKIEDGVYNTLSSMQTYAEDSDDEKTEKEESLKTVSKNDVITEMSAKIKDEKSMSKDGKKKIEETDEEIAKREGLPEVSWWMIMKMNGPEWPYIVTGAFFAIATGCIQPIWAIVFANVLENYSKYNYGCNLSDFRDEIRLWSGMFAVLGVGQFIGYGFLNWMFGFSGEYMTTRLRSQSFAKLLRLDMGYFDEPLNSTGALTARLATDAGKVQGATGRRISQMFINIGALGCGLGVAFYYEWRLCLLTFAFLPFMIVTQALMMKLMTGNFGGKEQQAIENASKVATEATTNIRTVAGLGREAYFGKVYKDNIDVTFEGKGKKINIYGILYGASLGVMFFMYAGLFRFSMYLIDAGIIDISRTSDIFRVLFALVFAAFTAGQSAGMAPDYGQAVLAARRVVKLLHYPTIIDPASQEGEWPEITGKVEFSGVEFAYPTRKDVLVLKGLKTVVEPGQTLALVGQSGCGKSTCISLLERFYNASTGEVKIDGIDVTTMNLKWLRSNVGLVQQEPVLFDSFLDESKSNKVGVERYSQEDIEAALKEANAYDFVMDLPQGLETRCGKKGSQLSGGQKQRIAIARALIRKPRILLLDEATSALDTESEKIVQDALDKARQGRTAILIAHRLSTVINADVIAVVDNGVIVESGRHQELLDKRGAYYNLIRSQL</sequence>
<evidence type="ECO:0000256" key="8">
    <source>
        <dbReference type="ARBA" id="ARBA00022967"/>
    </source>
</evidence>
<dbReference type="CDD" id="cd18577">
    <property type="entry name" value="ABC_6TM_Pgp_ABCB1_D1_like"/>
    <property type="match status" value="1"/>
</dbReference>
<dbReference type="FunFam" id="3.40.50.300:FF:000479">
    <property type="entry name" value="Multidrug resistance protein 1A"/>
    <property type="match status" value="1"/>
</dbReference>
<keyword evidence="8" id="KW-1278">Translocase</keyword>
<dbReference type="InterPro" id="IPR039421">
    <property type="entry name" value="Type_1_exporter"/>
</dbReference>
<evidence type="ECO:0000259" key="14">
    <source>
        <dbReference type="PROSITE" id="PS50929"/>
    </source>
</evidence>
<evidence type="ECO:0000256" key="12">
    <source>
        <dbReference type="SAM" id="Phobius"/>
    </source>
</evidence>
<reference evidence="15" key="1">
    <citation type="journal article" date="2010" name="Science">
        <title>Plasticity of animal genome architecture unmasked by rapid evolution of a pelagic tunicate.</title>
        <authorList>
            <person name="Denoeud F."/>
            <person name="Henriet S."/>
            <person name="Mungpakdee S."/>
            <person name="Aury J.M."/>
            <person name="Da Silva C."/>
            <person name="Brinkmann H."/>
            <person name="Mikhaleva J."/>
            <person name="Olsen L.C."/>
            <person name="Jubin C."/>
            <person name="Canestro C."/>
            <person name="Bouquet J.M."/>
            <person name="Danks G."/>
            <person name="Poulain J."/>
            <person name="Campsteijn C."/>
            <person name="Adamski M."/>
            <person name="Cross I."/>
            <person name="Yadetie F."/>
            <person name="Muffato M."/>
            <person name="Louis A."/>
            <person name="Butcher S."/>
            <person name="Tsagkogeorga G."/>
            <person name="Konrad A."/>
            <person name="Singh S."/>
            <person name="Jensen M.F."/>
            <person name="Cong E.H."/>
            <person name="Eikeseth-Otteraa H."/>
            <person name="Noel B."/>
            <person name="Anthouard V."/>
            <person name="Porcel B.M."/>
            <person name="Kachouri-Lafond R."/>
            <person name="Nishino A."/>
            <person name="Ugolini M."/>
            <person name="Chourrout P."/>
            <person name="Nishida H."/>
            <person name="Aasland R."/>
            <person name="Huzurbazar S."/>
            <person name="Westhof E."/>
            <person name="Delsuc F."/>
            <person name="Lehrach H."/>
            <person name="Reinhardt R."/>
            <person name="Weissenbach J."/>
            <person name="Roy S.W."/>
            <person name="Artiguenave F."/>
            <person name="Postlethwait J.H."/>
            <person name="Manak J.R."/>
            <person name="Thompson E.M."/>
            <person name="Jaillon O."/>
            <person name="Du Pasquier L."/>
            <person name="Boudinot P."/>
            <person name="Liberles D.A."/>
            <person name="Volff J.N."/>
            <person name="Philippe H."/>
            <person name="Lenhard B."/>
            <person name="Roest Crollius H."/>
            <person name="Wincker P."/>
            <person name="Chourrout D."/>
        </authorList>
    </citation>
    <scope>NUCLEOTIDE SEQUENCE [LARGE SCALE GENOMIC DNA]</scope>
</reference>
<dbReference type="GO" id="GO:0005743">
    <property type="term" value="C:mitochondrial inner membrane"/>
    <property type="evidence" value="ECO:0007669"/>
    <property type="project" value="TreeGrafter"/>
</dbReference>
<evidence type="ECO:0000256" key="7">
    <source>
        <dbReference type="ARBA" id="ARBA00022840"/>
    </source>
</evidence>
<feature type="transmembrane region" description="Helical" evidence="12">
    <location>
        <begin position="921"/>
        <end position="941"/>
    </location>
</feature>
<dbReference type="FunFam" id="1.20.1560.10:FF:000009">
    <property type="entry name" value="ABC transporter B family member 1"/>
    <property type="match status" value="1"/>
</dbReference>
<dbReference type="InterPro" id="IPR027417">
    <property type="entry name" value="P-loop_NTPase"/>
</dbReference>
<feature type="transmembrane region" description="Helical" evidence="12">
    <location>
        <begin position="35"/>
        <end position="62"/>
    </location>
</feature>
<proteinExistence type="inferred from homology"/>
<dbReference type="PANTHER" id="PTHR43394">
    <property type="entry name" value="ATP-DEPENDENT PERMEASE MDL1, MITOCHONDRIAL"/>
    <property type="match status" value="1"/>
</dbReference>
<feature type="transmembrane region" description="Helical" evidence="12">
    <location>
        <begin position="275"/>
        <end position="298"/>
    </location>
</feature>
<feature type="transmembrane region" description="Helical" evidence="12">
    <location>
        <begin position="961"/>
        <end position="980"/>
    </location>
</feature>
<dbReference type="PANTHER" id="PTHR43394:SF27">
    <property type="entry name" value="ATP-DEPENDENT TRANSLOCASE ABCB1-LIKE"/>
    <property type="match status" value="1"/>
</dbReference>
<dbReference type="InterPro" id="IPR011527">
    <property type="entry name" value="ABC1_TM_dom"/>
</dbReference>
<protein>
    <submittedName>
        <fullName evidence="15">Uncharacterized protein</fullName>
    </submittedName>
</protein>
<keyword evidence="6" id="KW-0547">Nucleotide-binding</keyword>
<comment type="similarity">
    <text evidence="2">Belongs to the ABC transporter superfamily. ABCB family. Multidrug resistance exporter (TC 3.A.1.201) subfamily.</text>
</comment>
<evidence type="ECO:0000256" key="3">
    <source>
        <dbReference type="ARBA" id="ARBA00022448"/>
    </source>
</evidence>
<keyword evidence="11" id="KW-0325">Glycoprotein</keyword>
<keyword evidence="4 12" id="KW-0812">Transmembrane</keyword>
<dbReference type="SMART" id="SM00382">
    <property type="entry name" value="AAA"/>
    <property type="match status" value="2"/>
</dbReference>
<evidence type="ECO:0000256" key="2">
    <source>
        <dbReference type="ARBA" id="ARBA00007577"/>
    </source>
</evidence>
<feature type="transmembrane region" description="Helical" evidence="12">
    <location>
        <begin position="735"/>
        <end position="760"/>
    </location>
</feature>
<evidence type="ECO:0000259" key="13">
    <source>
        <dbReference type="PROSITE" id="PS50893"/>
    </source>
</evidence>
<dbReference type="Gene3D" id="1.20.1560.10">
    <property type="entry name" value="ABC transporter type 1, transmembrane domain"/>
    <property type="match status" value="1"/>
</dbReference>
<evidence type="ECO:0000256" key="10">
    <source>
        <dbReference type="ARBA" id="ARBA00023136"/>
    </source>
</evidence>
<keyword evidence="7" id="KW-0067">ATP-binding</keyword>
<evidence type="ECO:0000313" key="15">
    <source>
        <dbReference type="EMBL" id="CBY40158.1"/>
    </source>
</evidence>
<feature type="transmembrane region" description="Helical" evidence="12">
    <location>
        <begin position="688"/>
        <end position="715"/>
    </location>
</feature>
<accession>E4YXH5</accession>
<dbReference type="PROSITE" id="PS50893">
    <property type="entry name" value="ABC_TRANSPORTER_2"/>
    <property type="match status" value="2"/>
</dbReference>
<feature type="transmembrane region" description="Helical" evidence="12">
    <location>
        <begin position="82"/>
        <end position="107"/>
    </location>
</feature>
<dbReference type="InterPro" id="IPR036640">
    <property type="entry name" value="ABC1_TM_sf"/>
</dbReference>
<organism evidence="15">
    <name type="scientific">Oikopleura dioica</name>
    <name type="common">Tunicate</name>
    <dbReference type="NCBI Taxonomy" id="34765"/>
    <lineage>
        <taxon>Eukaryota</taxon>
        <taxon>Metazoa</taxon>
        <taxon>Chordata</taxon>
        <taxon>Tunicata</taxon>
        <taxon>Appendicularia</taxon>
        <taxon>Copelata</taxon>
        <taxon>Oikopleuridae</taxon>
        <taxon>Oikopleura</taxon>
    </lineage>
</organism>
<dbReference type="GO" id="GO:0005524">
    <property type="term" value="F:ATP binding"/>
    <property type="evidence" value="ECO:0007669"/>
    <property type="project" value="UniProtKB-KW"/>
</dbReference>
<dbReference type="InterPro" id="IPR017871">
    <property type="entry name" value="ABC_transporter-like_CS"/>
</dbReference>
<evidence type="ECO:0000256" key="9">
    <source>
        <dbReference type="ARBA" id="ARBA00022989"/>
    </source>
</evidence>
<name>E4YXH5_OIKDI</name>
<dbReference type="EMBL" id="FN655802">
    <property type="protein sequence ID" value="CBY40158.1"/>
    <property type="molecule type" value="Genomic_DNA"/>
</dbReference>
<gene>
    <name evidence="15" type="ORF">GSOID_T00022135001</name>
</gene>
<dbReference type="InterPro" id="IPR003593">
    <property type="entry name" value="AAA+_ATPase"/>
</dbReference>
<keyword evidence="9 12" id="KW-1133">Transmembrane helix</keyword>
<evidence type="ECO:0000256" key="1">
    <source>
        <dbReference type="ARBA" id="ARBA00004141"/>
    </source>
</evidence>
<dbReference type="GO" id="GO:0015421">
    <property type="term" value="F:ABC-type oligopeptide transporter activity"/>
    <property type="evidence" value="ECO:0007669"/>
    <property type="project" value="TreeGrafter"/>
</dbReference>
<comment type="subcellular location">
    <subcellularLocation>
        <location evidence="1">Membrane</location>
        <topology evidence="1">Multi-pass membrane protein</topology>
    </subcellularLocation>
</comment>
<dbReference type="SUPFAM" id="SSF52540">
    <property type="entry name" value="P-loop containing nucleoside triphosphate hydrolases"/>
    <property type="match status" value="2"/>
</dbReference>
<dbReference type="AlphaFoldDB" id="E4YXH5"/>
<feature type="transmembrane region" description="Helical" evidence="12">
    <location>
        <begin position="172"/>
        <end position="190"/>
    </location>
</feature>
<keyword evidence="10 12" id="KW-0472">Membrane</keyword>
<feature type="domain" description="ABC transmembrane type-1" evidence="14">
    <location>
        <begin position="43"/>
        <end position="339"/>
    </location>
</feature>
<feature type="transmembrane region" description="Helical" evidence="12">
    <location>
        <begin position="196"/>
        <end position="216"/>
    </location>
</feature>
<dbReference type="CDD" id="cd03249">
    <property type="entry name" value="ABC_MTABC3_MDL1_MDL2"/>
    <property type="match status" value="2"/>
</dbReference>
<feature type="domain" description="ABC transporter" evidence="13">
    <location>
        <begin position="1021"/>
        <end position="1259"/>
    </location>
</feature>
<dbReference type="FunFam" id="1.20.1560.10:FF:000018">
    <property type="entry name" value="ATP-binding cassette subfamily B member 11"/>
    <property type="match status" value="1"/>
</dbReference>
<dbReference type="PROSITE" id="PS50929">
    <property type="entry name" value="ABC_TM1F"/>
    <property type="match status" value="2"/>
</dbReference>
<evidence type="ECO:0000256" key="4">
    <source>
        <dbReference type="ARBA" id="ARBA00022692"/>
    </source>
</evidence>
<feature type="domain" description="ABC transporter" evidence="13">
    <location>
        <begin position="374"/>
        <end position="610"/>
    </location>
</feature>
<evidence type="ECO:0000256" key="6">
    <source>
        <dbReference type="ARBA" id="ARBA00022741"/>
    </source>
</evidence>
<keyword evidence="3" id="KW-0813">Transport</keyword>
<dbReference type="Gene3D" id="3.40.50.300">
    <property type="entry name" value="P-loop containing nucleotide triphosphate hydrolases"/>
    <property type="match status" value="2"/>
</dbReference>
<dbReference type="InterPro" id="IPR003439">
    <property type="entry name" value="ABC_transporter-like_ATP-bd"/>
</dbReference>
<evidence type="ECO:0000256" key="5">
    <source>
        <dbReference type="ARBA" id="ARBA00022737"/>
    </source>
</evidence>
<feature type="transmembrane region" description="Helical" evidence="12">
    <location>
        <begin position="842"/>
        <end position="862"/>
    </location>
</feature>
<dbReference type="FunFam" id="3.40.50.300:FF:000205">
    <property type="entry name" value="ABC transporter B family member 4"/>
    <property type="match status" value="1"/>
</dbReference>
<feature type="domain" description="ABC transmembrane type-1" evidence="14">
    <location>
        <begin position="692"/>
        <end position="987"/>
    </location>
</feature>
<dbReference type="GO" id="GO:0016887">
    <property type="term" value="F:ATP hydrolysis activity"/>
    <property type="evidence" value="ECO:0007669"/>
    <property type="project" value="InterPro"/>
</dbReference>
<dbReference type="SUPFAM" id="SSF90123">
    <property type="entry name" value="ABC transporter transmembrane region"/>
    <property type="match status" value="2"/>
</dbReference>